<name>A0ABQ1JGD8_9SPHN</name>
<dbReference type="Proteomes" id="UP000614261">
    <property type="component" value="Unassembled WGS sequence"/>
</dbReference>
<feature type="domain" description="Acyl-CoA thioesterase-like C-terminal" evidence="3">
    <location>
        <begin position="127"/>
        <end position="254"/>
    </location>
</feature>
<comment type="caution">
    <text evidence="4">The sequence shown here is derived from an EMBL/GenBank/DDBJ whole genome shotgun (WGS) entry which is preliminary data.</text>
</comment>
<evidence type="ECO:0000256" key="1">
    <source>
        <dbReference type="SAM" id="MobiDB-lite"/>
    </source>
</evidence>
<protein>
    <submittedName>
        <fullName evidence="4">Acyl-CoA thioesterase</fullName>
    </submittedName>
</protein>
<feature type="domain" description="Acyl-CoA thioesterase-like N-terminal HotDog" evidence="2">
    <location>
        <begin position="21"/>
        <end position="104"/>
    </location>
</feature>
<dbReference type="Gene3D" id="2.40.160.210">
    <property type="entry name" value="Acyl-CoA thioesterase, double hotdog domain"/>
    <property type="match status" value="1"/>
</dbReference>
<dbReference type="RefSeq" id="WP_376857483.1">
    <property type="nucleotide sequence ID" value="NZ_JBHRVH010000001.1"/>
</dbReference>
<dbReference type="InterPro" id="IPR042171">
    <property type="entry name" value="Acyl-CoA_hotdog"/>
</dbReference>
<dbReference type="InterPro" id="IPR049449">
    <property type="entry name" value="TesB_ACOT8-like_N"/>
</dbReference>
<dbReference type="SUPFAM" id="SSF54637">
    <property type="entry name" value="Thioesterase/thiol ester dehydrase-isomerase"/>
    <property type="match status" value="2"/>
</dbReference>
<reference evidence="5" key="1">
    <citation type="journal article" date="2019" name="Int. J. Syst. Evol. Microbiol.">
        <title>The Global Catalogue of Microorganisms (GCM) 10K type strain sequencing project: providing services to taxonomists for standard genome sequencing and annotation.</title>
        <authorList>
            <consortium name="The Broad Institute Genomics Platform"/>
            <consortium name="The Broad Institute Genome Sequencing Center for Infectious Disease"/>
            <person name="Wu L."/>
            <person name="Ma J."/>
        </authorList>
    </citation>
    <scope>NUCLEOTIDE SEQUENCE [LARGE SCALE GENOMIC DNA]</scope>
    <source>
        <strain evidence="5">CGMCC 1.12851</strain>
    </source>
</reference>
<dbReference type="Pfam" id="PF13622">
    <property type="entry name" value="4HBT_3"/>
    <property type="match status" value="1"/>
</dbReference>
<evidence type="ECO:0000259" key="3">
    <source>
        <dbReference type="Pfam" id="PF20789"/>
    </source>
</evidence>
<evidence type="ECO:0000259" key="2">
    <source>
        <dbReference type="Pfam" id="PF13622"/>
    </source>
</evidence>
<dbReference type="Pfam" id="PF20789">
    <property type="entry name" value="4HBT_3C"/>
    <property type="match status" value="1"/>
</dbReference>
<proteinExistence type="predicted"/>
<feature type="region of interest" description="Disordered" evidence="1">
    <location>
        <begin position="116"/>
        <end position="139"/>
    </location>
</feature>
<gene>
    <name evidence="4" type="ORF">GCM10010833_21720</name>
</gene>
<sequence>MNLAETLASLVPADNGWTVTIPSDWMQGRTAYGGLSSALAHHCARLAVPDAPPLRSAQVAFVGPLANEVTISCDLQRRGRNTAFVETKIRNADGLGFIGTFIFMSKRESKIDFEGVHRPDVAPPPAEGSTRSGPPEFFTSQMEYPEKRLELGMNTPRLASWHRFAERDGLDAMTELLCIGDGLPPSAMGLMDAAGPISSMNWQVNMLTDAPETENGWWLLESVTHHAHHGASSQYMTVWNSRLEPVMAAMQSVALFV</sequence>
<organism evidence="4 5">
    <name type="scientific">Blastomonas aquatica</name>
    <dbReference type="NCBI Taxonomy" id="1510276"/>
    <lineage>
        <taxon>Bacteria</taxon>
        <taxon>Pseudomonadati</taxon>
        <taxon>Pseudomonadota</taxon>
        <taxon>Alphaproteobacteria</taxon>
        <taxon>Sphingomonadales</taxon>
        <taxon>Sphingomonadaceae</taxon>
        <taxon>Blastomonas</taxon>
    </lineage>
</organism>
<dbReference type="EMBL" id="BMGD01000003">
    <property type="protein sequence ID" value="GGB66204.1"/>
    <property type="molecule type" value="Genomic_DNA"/>
</dbReference>
<accession>A0ABQ1JGD8</accession>
<evidence type="ECO:0000313" key="5">
    <source>
        <dbReference type="Proteomes" id="UP000614261"/>
    </source>
</evidence>
<dbReference type="InterPro" id="IPR029069">
    <property type="entry name" value="HotDog_dom_sf"/>
</dbReference>
<evidence type="ECO:0000313" key="4">
    <source>
        <dbReference type="EMBL" id="GGB66204.1"/>
    </source>
</evidence>
<dbReference type="InterPro" id="IPR049450">
    <property type="entry name" value="ACOT8-like_C"/>
</dbReference>
<keyword evidence="5" id="KW-1185">Reference proteome</keyword>